<evidence type="ECO:0000259" key="3">
    <source>
        <dbReference type="PROSITE" id="PS50157"/>
    </source>
</evidence>
<gene>
    <name evidence="4" type="ORF">CSOJ01_04943</name>
</gene>
<dbReference type="Proteomes" id="UP000652219">
    <property type="component" value="Unassembled WGS sequence"/>
</dbReference>
<protein>
    <recommendedName>
        <fullName evidence="3">C2H2-type domain-containing protein</fullName>
    </recommendedName>
</protein>
<keyword evidence="5" id="KW-1185">Reference proteome</keyword>
<evidence type="ECO:0000313" key="5">
    <source>
        <dbReference type="Proteomes" id="UP000652219"/>
    </source>
</evidence>
<dbReference type="Gene3D" id="3.30.160.60">
    <property type="entry name" value="Classic Zinc Finger"/>
    <property type="match status" value="1"/>
</dbReference>
<dbReference type="GO" id="GO:0006355">
    <property type="term" value="P:regulation of DNA-templated transcription"/>
    <property type="evidence" value="ECO:0007669"/>
    <property type="project" value="InterPro"/>
</dbReference>
<feature type="compositionally biased region" description="Low complexity" evidence="2">
    <location>
        <begin position="133"/>
        <end position="150"/>
    </location>
</feature>
<accession>A0A8H6JGQ0</accession>
<feature type="compositionally biased region" description="Polar residues" evidence="2">
    <location>
        <begin position="389"/>
        <end position="421"/>
    </location>
</feature>
<dbReference type="PANTHER" id="PTHR36167">
    <property type="entry name" value="C2H2 FINGER DOMAIN TRANSCRIPTION FACTOR (EUROFUNG)-RELATED"/>
    <property type="match status" value="1"/>
</dbReference>
<dbReference type="AlphaFoldDB" id="A0A8H6JGQ0"/>
<feature type="compositionally biased region" description="Low complexity" evidence="2">
    <location>
        <begin position="332"/>
        <end position="352"/>
    </location>
</feature>
<comment type="caution">
    <text evidence="4">The sequence shown here is derived from an EMBL/GenBank/DDBJ whole genome shotgun (WGS) entry which is preliminary data.</text>
</comment>
<proteinExistence type="predicted"/>
<feature type="region of interest" description="Disordered" evidence="2">
    <location>
        <begin position="50"/>
        <end position="242"/>
    </location>
</feature>
<keyword evidence="1" id="KW-0862">Zinc</keyword>
<dbReference type="PANTHER" id="PTHR36167:SF3">
    <property type="entry name" value="C2H2 FINGER DOMAIN TRANSCRIPTION FACTOR (EUROFUNG)-RELATED"/>
    <property type="match status" value="1"/>
</dbReference>
<dbReference type="GO" id="GO:0008270">
    <property type="term" value="F:zinc ion binding"/>
    <property type="evidence" value="ECO:0007669"/>
    <property type="project" value="UniProtKB-KW"/>
</dbReference>
<name>A0A8H6JGQ0_9PEZI</name>
<organism evidence="4 5">
    <name type="scientific">Colletotrichum sojae</name>
    <dbReference type="NCBI Taxonomy" id="2175907"/>
    <lineage>
        <taxon>Eukaryota</taxon>
        <taxon>Fungi</taxon>
        <taxon>Dikarya</taxon>
        <taxon>Ascomycota</taxon>
        <taxon>Pezizomycotina</taxon>
        <taxon>Sordariomycetes</taxon>
        <taxon>Hypocreomycetidae</taxon>
        <taxon>Glomerellales</taxon>
        <taxon>Glomerellaceae</taxon>
        <taxon>Colletotrichum</taxon>
        <taxon>Colletotrichum orchidearum species complex</taxon>
    </lineage>
</organism>
<evidence type="ECO:0000313" key="4">
    <source>
        <dbReference type="EMBL" id="KAF6812787.1"/>
    </source>
</evidence>
<feature type="compositionally biased region" description="Basic and acidic residues" evidence="2">
    <location>
        <begin position="423"/>
        <end position="436"/>
    </location>
</feature>
<feature type="compositionally biased region" description="Polar residues" evidence="2">
    <location>
        <begin position="83"/>
        <end position="105"/>
    </location>
</feature>
<feature type="compositionally biased region" description="Pro residues" evidence="2">
    <location>
        <begin position="225"/>
        <end position="235"/>
    </location>
</feature>
<feature type="compositionally biased region" description="Polar residues" evidence="2">
    <location>
        <begin position="173"/>
        <end position="186"/>
    </location>
</feature>
<dbReference type="InterPro" id="IPR039327">
    <property type="entry name" value="CON7-like"/>
</dbReference>
<evidence type="ECO:0000256" key="1">
    <source>
        <dbReference type="PROSITE-ProRule" id="PRU00042"/>
    </source>
</evidence>
<feature type="region of interest" description="Disordered" evidence="2">
    <location>
        <begin position="313"/>
        <end position="451"/>
    </location>
</feature>
<dbReference type="PROSITE" id="PS50157">
    <property type="entry name" value="ZINC_FINGER_C2H2_2"/>
    <property type="match status" value="1"/>
</dbReference>
<keyword evidence="1" id="KW-0863">Zinc-finger</keyword>
<dbReference type="PROSITE" id="PS00028">
    <property type="entry name" value="ZINC_FINGER_C2H2_1"/>
    <property type="match status" value="1"/>
</dbReference>
<sequence>MFLVPTQHQFVDNHASLLPSGSPQLGGSRTEAAAISSLLSSISTSMERSATEYSQSGLPSPYPSNCGDNRSEGSSADHASAAQYATQQEVRASNYSTSATPTSEYSVYPPSARSGSFPEHIQRSYHPAGNHNGSSGAMAQQASSPSLPQQDGRPHQAPLARSDHDVPIDPSIAQPSPTYSYAQQSPYGAPGDMSHSYQPYGQRPEWGAYGQHSAGPMTPASHVFPPTPSSAPPQGRPNQFGHQVYSFVPIPGAQQHKRPRRRYEEIERMYKCGWNGCEKAYGTLNHLNAHVTMQSHGQKRTPDEFKEIRKEWKARKKEEETQRKADEERQRQAAAAAAAAAQNGSADPQAAADGTSSASAYASGRQVQLPPIGYQPSQYPAPPSAGAVAQQSLPEYNSSHMYSANYQPQSPYGQPNQSMYSSRELDCTGPEREKPSKLIVHADNGGQGPNH</sequence>
<dbReference type="InterPro" id="IPR013087">
    <property type="entry name" value="Znf_C2H2_type"/>
</dbReference>
<reference evidence="4 5" key="1">
    <citation type="journal article" date="2020" name="Phytopathology">
        <title>Genome Sequence Resources of Colletotrichum truncatum, C. plurivorum, C. musicola, and C. sojae: Four Species Pathogenic to Soybean (Glycine max).</title>
        <authorList>
            <person name="Rogerio F."/>
            <person name="Boufleur T.R."/>
            <person name="Ciampi-Guillardi M."/>
            <person name="Sukno S.A."/>
            <person name="Thon M.R."/>
            <person name="Massola Junior N.S."/>
            <person name="Baroncelli R."/>
        </authorList>
    </citation>
    <scope>NUCLEOTIDE SEQUENCE [LARGE SCALE GENOMIC DNA]</scope>
    <source>
        <strain evidence="4 5">LFN0009</strain>
    </source>
</reference>
<evidence type="ECO:0000256" key="2">
    <source>
        <dbReference type="SAM" id="MobiDB-lite"/>
    </source>
</evidence>
<dbReference type="EMBL" id="WIGN01000059">
    <property type="protein sequence ID" value="KAF6812787.1"/>
    <property type="molecule type" value="Genomic_DNA"/>
</dbReference>
<feature type="domain" description="C2H2-type" evidence="3">
    <location>
        <begin position="270"/>
        <end position="301"/>
    </location>
</feature>
<keyword evidence="1" id="KW-0479">Metal-binding</keyword>
<feature type="compositionally biased region" description="Basic and acidic residues" evidence="2">
    <location>
        <begin position="313"/>
        <end position="331"/>
    </location>
</feature>